<protein>
    <submittedName>
        <fullName evidence="2">Uncharacterized protein</fullName>
    </submittedName>
</protein>
<name>A0A7G3GF48_9NEIS</name>
<keyword evidence="3" id="KW-1185">Reference proteome</keyword>
<sequence length="105" mass="11135">MLFVLFASIFSSVCFAGTQTGTVKQLHKRASDGLIYFFLSGPATGSPTCASSSYWLIRDENSNIGKQQLALLLTAKATGGVVTIIGAGTCNRWADGEDVNDIVLE</sequence>
<evidence type="ECO:0000313" key="3">
    <source>
        <dbReference type="Proteomes" id="UP000515917"/>
    </source>
</evidence>
<feature type="signal peptide" evidence="1">
    <location>
        <begin position="1"/>
        <end position="16"/>
    </location>
</feature>
<proteinExistence type="predicted"/>
<gene>
    <name evidence="2" type="ORF">C1H71_17915</name>
</gene>
<dbReference type="AlphaFoldDB" id="A0A7G3GF48"/>
<evidence type="ECO:0000313" key="2">
    <source>
        <dbReference type="EMBL" id="QBC45794.1"/>
    </source>
</evidence>
<accession>A0A7G3GF48</accession>
<feature type="chain" id="PRO_5028863990" evidence="1">
    <location>
        <begin position="17"/>
        <end position="105"/>
    </location>
</feature>
<dbReference type="EMBL" id="CP025781">
    <property type="protein sequence ID" value="QBC45794.1"/>
    <property type="molecule type" value="Genomic_DNA"/>
</dbReference>
<evidence type="ECO:0000256" key="1">
    <source>
        <dbReference type="SAM" id="SignalP"/>
    </source>
</evidence>
<dbReference type="KEGG" id="ifl:C1H71_17915"/>
<keyword evidence="1" id="KW-0732">Signal</keyword>
<organism evidence="2 3">
    <name type="scientific">Iodobacter fluviatilis</name>
    <dbReference type="NCBI Taxonomy" id="537"/>
    <lineage>
        <taxon>Bacteria</taxon>
        <taxon>Pseudomonadati</taxon>
        <taxon>Pseudomonadota</taxon>
        <taxon>Betaproteobacteria</taxon>
        <taxon>Neisseriales</taxon>
        <taxon>Chitinibacteraceae</taxon>
        <taxon>Iodobacter</taxon>
    </lineage>
</organism>
<dbReference type="Proteomes" id="UP000515917">
    <property type="component" value="Chromosome"/>
</dbReference>
<reference evidence="2 3" key="1">
    <citation type="submission" date="2018-01" db="EMBL/GenBank/DDBJ databases">
        <title>Genome sequence of Iodobacter sp. strain PCH194 isolated from Indian Trans-Himalaya.</title>
        <authorList>
            <person name="Kumar V."/>
            <person name="Thakur V."/>
            <person name="Kumar S."/>
            <person name="Singh D."/>
        </authorList>
    </citation>
    <scope>NUCLEOTIDE SEQUENCE [LARGE SCALE GENOMIC DNA]</scope>
    <source>
        <strain evidence="2 3">PCH194</strain>
    </source>
</reference>